<name>A0A2P2P457_RHIMU</name>
<dbReference type="AlphaFoldDB" id="A0A2P2P457"/>
<proteinExistence type="predicted"/>
<protein>
    <submittedName>
        <fullName evidence="1">Uncharacterized protein</fullName>
    </submittedName>
</protein>
<reference evidence="1" key="1">
    <citation type="submission" date="2018-02" db="EMBL/GenBank/DDBJ databases">
        <title>Rhizophora mucronata_Transcriptome.</title>
        <authorList>
            <person name="Meera S.P."/>
            <person name="Sreeshan A."/>
            <person name="Augustine A."/>
        </authorList>
    </citation>
    <scope>NUCLEOTIDE SEQUENCE</scope>
    <source>
        <tissue evidence="1">Leaf</tissue>
    </source>
</reference>
<dbReference type="EMBL" id="GGEC01068949">
    <property type="protein sequence ID" value="MBX49433.1"/>
    <property type="molecule type" value="Transcribed_RNA"/>
</dbReference>
<sequence>MKSIRRPHCNCLPNQALTTNFICELIHMSHPLSQCLFYNVNMFWSVA</sequence>
<accession>A0A2P2P457</accession>
<evidence type="ECO:0000313" key="1">
    <source>
        <dbReference type="EMBL" id="MBX49433.1"/>
    </source>
</evidence>
<organism evidence="1">
    <name type="scientific">Rhizophora mucronata</name>
    <name type="common">Asiatic mangrove</name>
    <dbReference type="NCBI Taxonomy" id="61149"/>
    <lineage>
        <taxon>Eukaryota</taxon>
        <taxon>Viridiplantae</taxon>
        <taxon>Streptophyta</taxon>
        <taxon>Embryophyta</taxon>
        <taxon>Tracheophyta</taxon>
        <taxon>Spermatophyta</taxon>
        <taxon>Magnoliopsida</taxon>
        <taxon>eudicotyledons</taxon>
        <taxon>Gunneridae</taxon>
        <taxon>Pentapetalae</taxon>
        <taxon>rosids</taxon>
        <taxon>fabids</taxon>
        <taxon>Malpighiales</taxon>
        <taxon>Rhizophoraceae</taxon>
        <taxon>Rhizophora</taxon>
    </lineage>
</organism>